<evidence type="ECO:0000313" key="2">
    <source>
        <dbReference type="Proteomes" id="UP000276133"/>
    </source>
</evidence>
<accession>A0A3M7PLK7</accession>
<comment type="caution">
    <text evidence="1">The sequence shown here is derived from an EMBL/GenBank/DDBJ whole genome shotgun (WGS) entry which is preliminary data.</text>
</comment>
<gene>
    <name evidence="1" type="ORF">BpHYR1_031270</name>
</gene>
<dbReference type="EMBL" id="REGN01010016">
    <property type="protein sequence ID" value="RMZ99853.1"/>
    <property type="molecule type" value="Genomic_DNA"/>
</dbReference>
<organism evidence="1 2">
    <name type="scientific">Brachionus plicatilis</name>
    <name type="common">Marine rotifer</name>
    <name type="synonym">Brachionus muelleri</name>
    <dbReference type="NCBI Taxonomy" id="10195"/>
    <lineage>
        <taxon>Eukaryota</taxon>
        <taxon>Metazoa</taxon>
        <taxon>Spiralia</taxon>
        <taxon>Gnathifera</taxon>
        <taxon>Rotifera</taxon>
        <taxon>Eurotatoria</taxon>
        <taxon>Monogononta</taxon>
        <taxon>Pseudotrocha</taxon>
        <taxon>Ploima</taxon>
        <taxon>Brachionidae</taxon>
        <taxon>Brachionus</taxon>
    </lineage>
</organism>
<dbReference type="AlphaFoldDB" id="A0A3M7PLK7"/>
<protein>
    <submittedName>
        <fullName evidence="1">Uncharacterized protein</fullName>
    </submittedName>
</protein>
<dbReference type="Proteomes" id="UP000276133">
    <property type="component" value="Unassembled WGS sequence"/>
</dbReference>
<proteinExistence type="predicted"/>
<sequence>MYGWEELLCFLVELFKINLLLTGNIKVIGNALGINSIISFHFSNIQLLTKFMIDTMHEKCEKLRWYPLKFSYQIIVNIL</sequence>
<name>A0A3M7PLK7_BRAPC</name>
<evidence type="ECO:0000313" key="1">
    <source>
        <dbReference type="EMBL" id="RMZ99853.1"/>
    </source>
</evidence>
<keyword evidence="2" id="KW-1185">Reference proteome</keyword>
<reference evidence="1 2" key="1">
    <citation type="journal article" date="2018" name="Sci. Rep.">
        <title>Genomic signatures of local adaptation to the degree of environmental predictability in rotifers.</title>
        <authorList>
            <person name="Franch-Gras L."/>
            <person name="Hahn C."/>
            <person name="Garcia-Roger E.M."/>
            <person name="Carmona M.J."/>
            <person name="Serra M."/>
            <person name="Gomez A."/>
        </authorList>
    </citation>
    <scope>NUCLEOTIDE SEQUENCE [LARGE SCALE GENOMIC DNA]</scope>
    <source>
        <strain evidence="1">HYR1</strain>
    </source>
</reference>